<dbReference type="EMBL" id="GU071097">
    <property type="protein sequence ID" value="ADO98064.1"/>
    <property type="molecule type" value="Genomic_DNA"/>
</dbReference>
<evidence type="ECO:0000313" key="1">
    <source>
        <dbReference type="EMBL" id="ADO98064.1"/>
    </source>
</evidence>
<reference evidence="1 2" key="1">
    <citation type="journal article" date="2010" name="Environ. Microbiol.">
        <title>Genomic analysis of oceanic cyanobacterial myoviruses compared with T4-like myoviruses from diverse hosts and environments.</title>
        <authorList>
            <person name="Sullivan M.B."/>
            <person name="Huang K.H."/>
            <person name="Ignacio-Espinoza J.C."/>
            <person name="Berlin A.M."/>
            <person name="Kelly L."/>
            <person name="Weigele P.R."/>
            <person name="DeFrancesco A.S."/>
            <person name="Kern S.E."/>
            <person name="Thompson L.R."/>
            <person name="Young S."/>
            <person name="Yandava C."/>
            <person name="Fu R."/>
            <person name="Krastins B."/>
            <person name="Chase M."/>
            <person name="Sarracino D."/>
            <person name="Osburne M.S."/>
            <person name="Henn M.R."/>
            <person name="Chisholm S.W."/>
        </authorList>
    </citation>
    <scope>NUCLEOTIDE SEQUENCE [LARGE SCALE GENOMIC DNA]</scope>
    <source>
        <strain evidence="1">8102-12</strain>
    </source>
</reference>
<dbReference type="OrthoDB" id="41468at10239"/>
<accession>E3SK46</accession>
<proteinExistence type="predicted"/>
<organism evidence="1 2">
    <name type="scientific">Synechococcus phage S-SSM5</name>
    <dbReference type="NCBI Taxonomy" id="445685"/>
    <lineage>
        <taxon>Viruses</taxon>
        <taxon>Duplodnaviria</taxon>
        <taxon>Heunggongvirae</taxon>
        <taxon>Uroviricota</taxon>
        <taxon>Caudoviricetes</taxon>
        <taxon>Pantevenvirales</taxon>
        <taxon>Kyanoviridae</taxon>
        <taxon>Glaucusvirus</taxon>
        <taxon>Glaucusvirus ssm5</taxon>
    </lineage>
</organism>
<dbReference type="Proteomes" id="UP000006526">
    <property type="component" value="Segment"/>
</dbReference>
<dbReference type="RefSeq" id="YP_004324609.1">
    <property type="nucleotide sequence ID" value="NC_015289.1"/>
</dbReference>
<protein>
    <submittedName>
        <fullName evidence="1">Uncharacterized protein</fullName>
    </submittedName>
</protein>
<dbReference type="KEGG" id="vg:10329359"/>
<keyword evidence="2" id="KW-1185">Reference proteome</keyword>
<dbReference type="GeneID" id="10329359"/>
<sequence>MLRLPSSKQTTYTLKRRIQLCLLHLSRKHLAQGIHSLG</sequence>
<name>E3SK46_9CAUD</name>
<gene>
    <name evidence="1" type="ORF">SSSM5_003</name>
</gene>
<evidence type="ECO:0000313" key="2">
    <source>
        <dbReference type="Proteomes" id="UP000006526"/>
    </source>
</evidence>